<reference evidence="3 4" key="1">
    <citation type="submission" date="2017-04" db="EMBL/GenBank/DDBJ databases">
        <title>Draft genome sequence of Marssonina coronaria NL1: causal agent of apple blotch.</title>
        <authorList>
            <person name="Cheng Q."/>
        </authorList>
    </citation>
    <scope>NUCLEOTIDE SEQUENCE [LARGE SCALE GENOMIC DNA]</scope>
    <source>
        <strain evidence="3 4">NL1</strain>
    </source>
</reference>
<dbReference type="OrthoDB" id="185373at2759"/>
<feature type="region of interest" description="Disordered" evidence="2">
    <location>
        <begin position="162"/>
        <end position="192"/>
    </location>
</feature>
<dbReference type="InterPro" id="IPR051222">
    <property type="entry name" value="PPR/CCM1_RNA-binding"/>
</dbReference>
<dbReference type="Gene3D" id="1.25.40.10">
    <property type="entry name" value="Tetratricopeptide repeat domain"/>
    <property type="match status" value="1"/>
</dbReference>
<dbReference type="EMBL" id="MZNU01000298">
    <property type="protein sequence ID" value="OWP00995.1"/>
    <property type="molecule type" value="Genomic_DNA"/>
</dbReference>
<evidence type="ECO:0008006" key="5">
    <source>
        <dbReference type="Google" id="ProtNLM"/>
    </source>
</evidence>
<sequence>MPPPQYVLASKVRGDIKDIPDGKVLDSEDDLDEAAILDALEAEVRERRKDVAEHGPSRPGGLPKNTVKYFEENLDGARIEEEDLDNVGDLEALERDIRDLKEDMHDEMGGFLKRLHAKRSGQGPEASTPLADSIRAQLAELKKYDLKNLSEEDRLRLREVLLKGHKQETSPTTSQRSPATWRPEDTTKLGLRRRTLGTEDGEEFEIPLHGFPPAQRLRMSELVFLLRRLAFSPKLKARRKREPRIKTEKDFILRAWKAYSLSRYALASEVLTHDDRWKILNKLWSIFQVEGLQNLDRMARLKILGDDLVELGRAMHWSQRLLYIEAVFIDGDRDRAIKMWEDYRIEAHDIPEAWKNYLELGARMLAQHGMPRTAAIEAQCFMKIDTSPADFRIVLPLIRANLLEQEDPLSVKRAWALYIRLRTGLGSLMTMDDYDVIISMFFSADQTDLALGAFKDMMLTGQPTMSEEDSTTLYKNATNNLSDLSSLTITDAELNWASLSTLVKLPAKFKNKFFFGKWIKRLIGDKRLKEAFQVVQLMSVHGITTSPIQLNGLIGALLRQNTTPSAILAEDMAWKMIQKRHEFVQQRDCLEPSARLISTESMSSDKTFQSIPPATIETFCILISHYRKSQKLVRMTDLMNAFERSRIKPSTHFMNEILWNSNNEHRNDEVVETYRVATEEQGIPPDFWTYLILWHNLKREVDPVRAFSKDDIHERHLKCRGLFADMMAKLPRMNNGGFPPPLYQVIVQSFSMAQDLSGTAVALRALRKHFGAYPEPETARVIVLQLARLGLVDEDGYMPRRLDMDSSISKARIANVVKILQGFKEERVLALRKQGIEFSELEGEAKSEEPILLLTQILRFAAIQTADESSGTFTERSIETAKAMGVPDCVPWESREESL</sequence>
<organism evidence="3 4">
    <name type="scientific">Diplocarpon coronariae</name>
    <dbReference type="NCBI Taxonomy" id="2795749"/>
    <lineage>
        <taxon>Eukaryota</taxon>
        <taxon>Fungi</taxon>
        <taxon>Dikarya</taxon>
        <taxon>Ascomycota</taxon>
        <taxon>Pezizomycotina</taxon>
        <taxon>Leotiomycetes</taxon>
        <taxon>Helotiales</taxon>
        <taxon>Drepanopezizaceae</taxon>
        <taxon>Diplocarpon</taxon>
    </lineage>
</organism>
<name>A0A218Z154_9HELO</name>
<dbReference type="Proteomes" id="UP000242519">
    <property type="component" value="Unassembled WGS sequence"/>
</dbReference>
<protein>
    <recommendedName>
        <fullName evidence="5">Pentatricopeptide repeat protein</fullName>
    </recommendedName>
</protein>
<dbReference type="AlphaFoldDB" id="A0A218Z154"/>
<keyword evidence="4" id="KW-1185">Reference proteome</keyword>
<gene>
    <name evidence="3" type="ORF">B2J93_291</name>
</gene>
<feature type="compositionally biased region" description="Polar residues" evidence="2">
    <location>
        <begin position="169"/>
        <end position="178"/>
    </location>
</feature>
<evidence type="ECO:0000256" key="1">
    <source>
        <dbReference type="ARBA" id="ARBA00022737"/>
    </source>
</evidence>
<dbReference type="InParanoid" id="A0A218Z154"/>
<accession>A0A218Z154</accession>
<dbReference type="PANTHER" id="PTHR47942">
    <property type="entry name" value="TETRATRICOPEPTIDE REPEAT (TPR)-LIKE SUPERFAMILY PROTEIN-RELATED"/>
    <property type="match status" value="1"/>
</dbReference>
<keyword evidence="1" id="KW-0677">Repeat</keyword>
<feature type="region of interest" description="Disordered" evidence="2">
    <location>
        <begin position="46"/>
        <end position="66"/>
    </location>
</feature>
<dbReference type="InterPro" id="IPR011990">
    <property type="entry name" value="TPR-like_helical_dom_sf"/>
</dbReference>
<evidence type="ECO:0000313" key="4">
    <source>
        <dbReference type="Proteomes" id="UP000242519"/>
    </source>
</evidence>
<proteinExistence type="predicted"/>
<comment type="caution">
    <text evidence="3">The sequence shown here is derived from an EMBL/GenBank/DDBJ whole genome shotgun (WGS) entry which is preliminary data.</text>
</comment>
<evidence type="ECO:0000256" key="2">
    <source>
        <dbReference type="SAM" id="MobiDB-lite"/>
    </source>
</evidence>
<dbReference type="STRING" id="503106.A0A218Z154"/>
<evidence type="ECO:0000313" key="3">
    <source>
        <dbReference type="EMBL" id="OWP00995.1"/>
    </source>
</evidence>
<dbReference type="PANTHER" id="PTHR47942:SF63">
    <property type="entry name" value="PENTATRICOPEPTIDE REPEAT-CONTAINING PROTEIN"/>
    <property type="match status" value="1"/>
</dbReference>
<feature type="compositionally biased region" description="Basic and acidic residues" evidence="2">
    <location>
        <begin position="46"/>
        <end position="56"/>
    </location>
</feature>